<protein>
    <recommendedName>
        <fullName evidence="2">Galectin</fullName>
    </recommendedName>
</protein>
<sequence>MELYSVALQVPHHISIHGGLHPSRVITVSGTVPENAQRFHINLCTERDIAFHFNPRFDQNSVVCNTQIQGIWGTEERKLPVNMPFRRGQSFTVAITCEADHYSVSVDDQHLLDYTHRLPELQTIVHLEMGGDFELSKVSV</sequence>
<dbReference type="GO" id="GO:0005829">
    <property type="term" value="C:cytosol"/>
    <property type="evidence" value="ECO:0007669"/>
    <property type="project" value="TreeGrafter"/>
</dbReference>
<dbReference type="RefSeq" id="XP_023575674.1">
    <property type="nucleotide sequence ID" value="XM_023719906.1"/>
</dbReference>
<keyword evidence="4" id="KW-1185">Reference proteome</keyword>
<dbReference type="InParanoid" id="A0A6P6ETL2"/>
<evidence type="ECO:0000313" key="5">
    <source>
        <dbReference type="RefSeq" id="XP_023575674.1"/>
    </source>
</evidence>
<accession>A0A6P6ETL2</accession>
<gene>
    <name evidence="5" type="primary">LOC111817842</name>
</gene>
<dbReference type="Gene3D" id="2.60.120.200">
    <property type="match status" value="1"/>
</dbReference>
<dbReference type="SUPFAM" id="SSF49899">
    <property type="entry name" value="Concanavalin A-like lectins/glucanases"/>
    <property type="match status" value="1"/>
</dbReference>
<dbReference type="GO" id="GO:0005634">
    <property type="term" value="C:nucleus"/>
    <property type="evidence" value="ECO:0007669"/>
    <property type="project" value="TreeGrafter"/>
</dbReference>
<proteinExistence type="predicted"/>
<dbReference type="PANTHER" id="PTHR11346">
    <property type="entry name" value="GALECTIN"/>
    <property type="match status" value="1"/>
</dbReference>
<dbReference type="FunFam" id="2.60.120.200:FF:000023">
    <property type="entry name" value="Galectin"/>
    <property type="match status" value="1"/>
</dbReference>
<dbReference type="PANTHER" id="PTHR11346:SF80">
    <property type="entry name" value="GALECTIN-9C"/>
    <property type="match status" value="1"/>
</dbReference>
<keyword evidence="1 2" id="KW-0430">Lectin</keyword>
<dbReference type="InterPro" id="IPR044156">
    <property type="entry name" value="Galectin-like"/>
</dbReference>
<dbReference type="PROSITE" id="PS51304">
    <property type="entry name" value="GALECTIN"/>
    <property type="match status" value="1"/>
</dbReference>
<evidence type="ECO:0000259" key="3">
    <source>
        <dbReference type="PROSITE" id="PS51304"/>
    </source>
</evidence>
<dbReference type="InterPro" id="IPR001079">
    <property type="entry name" value="Galectin_CRD"/>
</dbReference>
<dbReference type="GO" id="GO:2000562">
    <property type="term" value="P:negative regulation of CD4-positive, alpha-beta T cell proliferation"/>
    <property type="evidence" value="ECO:0007669"/>
    <property type="project" value="TreeGrafter"/>
</dbReference>
<organism evidence="4 5">
    <name type="scientific">Octodon degus</name>
    <name type="common">Degu</name>
    <name type="synonym">Sciurus degus</name>
    <dbReference type="NCBI Taxonomy" id="10160"/>
    <lineage>
        <taxon>Eukaryota</taxon>
        <taxon>Metazoa</taxon>
        <taxon>Chordata</taxon>
        <taxon>Craniata</taxon>
        <taxon>Vertebrata</taxon>
        <taxon>Euteleostomi</taxon>
        <taxon>Mammalia</taxon>
        <taxon>Eutheria</taxon>
        <taxon>Euarchontoglires</taxon>
        <taxon>Glires</taxon>
        <taxon>Rodentia</taxon>
        <taxon>Hystricomorpha</taxon>
        <taxon>Octodontidae</taxon>
        <taxon>Octodon</taxon>
    </lineage>
</organism>
<dbReference type="CDD" id="cd00070">
    <property type="entry name" value="GLECT"/>
    <property type="match status" value="1"/>
</dbReference>
<dbReference type="SMART" id="SM00276">
    <property type="entry name" value="GLECT"/>
    <property type="match status" value="1"/>
</dbReference>
<evidence type="ECO:0000313" key="4">
    <source>
        <dbReference type="Proteomes" id="UP000515203"/>
    </source>
</evidence>
<dbReference type="SMART" id="SM00908">
    <property type="entry name" value="Gal-bind_lectin"/>
    <property type="match status" value="1"/>
</dbReference>
<dbReference type="Pfam" id="PF00337">
    <property type="entry name" value="Gal-bind_lectin"/>
    <property type="match status" value="1"/>
</dbReference>
<dbReference type="OrthoDB" id="5795596at2759"/>
<dbReference type="GO" id="GO:0016936">
    <property type="term" value="F:galactoside binding"/>
    <property type="evidence" value="ECO:0007669"/>
    <property type="project" value="TreeGrafter"/>
</dbReference>
<dbReference type="GeneID" id="111817842"/>
<evidence type="ECO:0000256" key="1">
    <source>
        <dbReference type="ARBA" id="ARBA00022734"/>
    </source>
</evidence>
<name>A0A6P6ETL2_OCTDE</name>
<dbReference type="GO" id="GO:0032689">
    <property type="term" value="P:negative regulation of type II interferon production"/>
    <property type="evidence" value="ECO:0007669"/>
    <property type="project" value="TreeGrafter"/>
</dbReference>
<reference evidence="5" key="1">
    <citation type="submission" date="2025-08" db="UniProtKB">
        <authorList>
            <consortium name="RefSeq"/>
        </authorList>
    </citation>
    <scope>IDENTIFICATION</scope>
</reference>
<dbReference type="AlphaFoldDB" id="A0A6P6ETL2"/>
<dbReference type="GO" id="GO:0010628">
    <property type="term" value="P:positive regulation of gene expression"/>
    <property type="evidence" value="ECO:0007669"/>
    <property type="project" value="TreeGrafter"/>
</dbReference>
<evidence type="ECO:0000256" key="2">
    <source>
        <dbReference type="RuleBase" id="RU102079"/>
    </source>
</evidence>
<dbReference type="InterPro" id="IPR013320">
    <property type="entry name" value="ConA-like_dom_sf"/>
</dbReference>
<dbReference type="Proteomes" id="UP000515203">
    <property type="component" value="Unplaced"/>
</dbReference>
<feature type="domain" description="Galectin" evidence="3">
    <location>
        <begin position="12"/>
        <end position="140"/>
    </location>
</feature>
<dbReference type="GO" id="GO:0030246">
    <property type="term" value="F:carbohydrate binding"/>
    <property type="evidence" value="ECO:0007669"/>
    <property type="project" value="UniProtKB-UniRule"/>
</dbReference>